<dbReference type="AlphaFoldDB" id="A0A811UIP8"/>
<reference evidence="1" key="1">
    <citation type="submission" date="2020-11" db="EMBL/GenBank/DDBJ databases">
        <authorList>
            <person name="Whitehead M."/>
        </authorList>
    </citation>
    <scope>NUCLEOTIDE SEQUENCE</scope>
    <source>
        <strain evidence="1">EGII</strain>
    </source>
</reference>
<evidence type="ECO:0000313" key="1">
    <source>
        <dbReference type="EMBL" id="CAD6997826.1"/>
    </source>
</evidence>
<name>A0A811UIP8_CERCA</name>
<evidence type="ECO:0000313" key="2">
    <source>
        <dbReference type="Proteomes" id="UP000606786"/>
    </source>
</evidence>
<keyword evidence="2" id="KW-1185">Reference proteome</keyword>
<dbReference type="Proteomes" id="UP000606786">
    <property type="component" value="Unassembled WGS sequence"/>
</dbReference>
<comment type="caution">
    <text evidence="1">The sequence shown here is derived from an EMBL/GenBank/DDBJ whole genome shotgun (WGS) entry which is preliminary data.</text>
</comment>
<gene>
    <name evidence="1" type="ORF">CCAP1982_LOCUS6450</name>
</gene>
<organism evidence="1 2">
    <name type="scientific">Ceratitis capitata</name>
    <name type="common">Mediterranean fruit fly</name>
    <name type="synonym">Tephritis capitata</name>
    <dbReference type="NCBI Taxonomy" id="7213"/>
    <lineage>
        <taxon>Eukaryota</taxon>
        <taxon>Metazoa</taxon>
        <taxon>Ecdysozoa</taxon>
        <taxon>Arthropoda</taxon>
        <taxon>Hexapoda</taxon>
        <taxon>Insecta</taxon>
        <taxon>Pterygota</taxon>
        <taxon>Neoptera</taxon>
        <taxon>Endopterygota</taxon>
        <taxon>Diptera</taxon>
        <taxon>Brachycera</taxon>
        <taxon>Muscomorpha</taxon>
        <taxon>Tephritoidea</taxon>
        <taxon>Tephritidae</taxon>
        <taxon>Ceratitis</taxon>
        <taxon>Ceratitis</taxon>
    </lineage>
</organism>
<feature type="non-terminal residue" evidence="1">
    <location>
        <position position="83"/>
    </location>
</feature>
<accession>A0A811UIP8</accession>
<proteinExistence type="predicted"/>
<sequence>MDIGIVRHAVRKVCMTRHMKVGRVNRPTVQKCVPLQQTSCRDNNGSAKEESHKCIYTDCQHRQCGWCEPKRLADELTGYSWAA</sequence>
<protein>
    <submittedName>
        <fullName evidence="1">(Mediterranean fruit fly) hypothetical protein</fullName>
    </submittedName>
</protein>
<dbReference type="EMBL" id="CAJHJT010000012">
    <property type="protein sequence ID" value="CAD6997826.1"/>
    <property type="molecule type" value="Genomic_DNA"/>
</dbReference>